<name>A0A6A5XF37_9PLEO</name>
<feature type="coiled-coil region" evidence="1">
    <location>
        <begin position="70"/>
        <end position="122"/>
    </location>
</feature>
<dbReference type="EMBL" id="ML978073">
    <property type="protein sequence ID" value="KAF2011855.1"/>
    <property type="molecule type" value="Genomic_DNA"/>
</dbReference>
<gene>
    <name evidence="3" type="ORF">BU24DRAFT_265087</name>
</gene>
<protein>
    <submittedName>
        <fullName evidence="3">Uncharacterized protein</fullName>
    </submittedName>
</protein>
<organism evidence="3 4">
    <name type="scientific">Aaosphaeria arxii CBS 175.79</name>
    <dbReference type="NCBI Taxonomy" id="1450172"/>
    <lineage>
        <taxon>Eukaryota</taxon>
        <taxon>Fungi</taxon>
        <taxon>Dikarya</taxon>
        <taxon>Ascomycota</taxon>
        <taxon>Pezizomycotina</taxon>
        <taxon>Dothideomycetes</taxon>
        <taxon>Pleosporomycetidae</taxon>
        <taxon>Pleosporales</taxon>
        <taxon>Pleosporales incertae sedis</taxon>
        <taxon>Aaosphaeria</taxon>
    </lineage>
</organism>
<reference evidence="3" key="1">
    <citation type="journal article" date="2020" name="Stud. Mycol.">
        <title>101 Dothideomycetes genomes: a test case for predicting lifestyles and emergence of pathogens.</title>
        <authorList>
            <person name="Haridas S."/>
            <person name="Albert R."/>
            <person name="Binder M."/>
            <person name="Bloem J."/>
            <person name="Labutti K."/>
            <person name="Salamov A."/>
            <person name="Andreopoulos B."/>
            <person name="Baker S."/>
            <person name="Barry K."/>
            <person name="Bills G."/>
            <person name="Bluhm B."/>
            <person name="Cannon C."/>
            <person name="Castanera R."/>
            <person name="Culley D."/>
            <person name="Daum C."/>
            <person name="Ezra D."/>
            <person name="Gonzalez J."/>
            <person name="Henrissat B."/>
            <person name="Kuo A."/>
            <person name="Liang C."/>
            <person name="Lipzen A."/>
            <person name="Lutzoni F."/>
            <person name="Magnuson J."/>
            <person name="Mondo S."/>
            <person name="Nolan M."/>
            <person name="Ohm R."/>
            <person name="Pangilinan J."/>
            <person name="Park H.-J."/>
            <person name="Ramirez L."/>
            <person name="Alfaro M."/>
            <person name="Sun H."/>
            <person name="Tritt A."/>
            <person name="Yoshinaga Y."/>
            <person name="Zwiers L.-H."/>
            <person name="Turgeon B."/>
            <person name="Goodwin S."/>
            <person name="Spatafora J."/>
            <person name="Crous P."/>
            <person name="Grigoriev I."/>
        </authorList>
    </citation>
    <scope>NUCLEOTIDE SEQUENCE</scope>
    <source>
        <strain evidence="3">CBS 175.79</strain>
    </source>
</reference>
<keyword evidence="4" id="KW-1185">Reference proteome</keyword>
<sequence length="133" mass="15396">MAFVASTLTEFASMFYPPGWTTLIACLLLAILVELCFRFTMELRYEQVRPGHGTLHIKISKRGYAQFDTISEALDALRDEGERQQEAEKELEETIHEMNAVLNNMRRVIHRNNQAMMRLEAESNSDEHYPMGE</sequence>
<dbReference type="RefSeq" id="XP_033380194.1">
    <property type="nucleotide sequence ID" value="XM_033522536.1"/>
</dbReference>
<accession>A0A6A5XF37</accession>
<keyword evidence="2" id="KW-0472">Membrane</keyword>
<evidence type="ECO:0000256" key="2">
    <source>
        <dbReference type="SAM" id="Phobius"/>
    </source>
</evidence>
<keyword evidence="2" id="KW-1133">Transmembrane helix</keyword>
<evidence type="ECO:0000313" key="4">
    <source>
        <dbReference type="Proteomes" id="UP000799778"/>
    </source>
</evidence>
<evidence type="ECO:0000256" key="1">
    <source>
        <dbReference type="SAM" id="Coils"/>
    </source>
</evidence>
<keyword evidence="1" id="KW-0175">Coiled coil</keyword>
<evidence type="ECO:0000313" key="3">
    <source>
        <dbReference type="EMBL" id="KAF2011855.1"/>
    </source>
</evidence>
<proteinExistence type="predicted"/>
<feature type="transmembrane region" description="Helical" evidence="2">
    <location>
        <begin position="20"/>
        <end position="40"/>
    </location>
</feature>
<dbReference type="AlphaFoldDB" id="A0A6A5XF37"/>
<keyword evidence="2" id="KW-0812">Transmembrane</keyword>
<dbReference type="Proteomes" id="UP000799778">
    <property type="component" value="Unassembled WGS sequence"/>
</dbReference>
<dbReference type="GeneID" id="54279933"/>